<dbReference type="Pfam" id="PF03711">
    <property type="entry name" value="OKR_DC_1_C"/>
    <property type="match status" value="1"/>
</dbReference>
<dbReference type="SUPFAM" id="SSF55904">
    <property type="entry name" value="Ornithine decarboxylase C-terminal domain"/>
    <property type="match status" value="1"/>
</dbReference>
<dbReference type="AlphaFoldDB" id="A0A372LB78"/>
<name>A0A372LB78_9BACI</name>
<dbReference type="InterPro" id="IPR008286">
    <property type="entry name" value="Prn/Lys/Arg_de-COase_C"/>
</dbReference>
<protein>
    <submittedName>
        <fullName evidence="8">Aminotransferase class I/II-fold pyridoxal phosphate-dependent enzyme</fullName>
    </submittedName>
</protein>
<dbReference type="PANTHER" id="PTHR43277">
    <property type="entry name" value="ARGININE DECARBOXYLASE"/>
    <property type="match status" value="1"/>
</dbReference>
<dbReference type="InterPro" id="IPR015424">
    <property type="entry name" value="PyrdxlP-dep_Trfase"/>
</dbReference>
<dbReference type="Gene3D" id="3.90.100.10">
    <property type="entry name" value="Orn/Lys/Arg decarboxylase, C-terminal domain"/>
    <property type="match status" value="1"/>
</dbReference>
<dbReference type="Proteomes" id="UP000262939">
    <property type="component" value="Unassembled WGS sequence"/>
</dbReference>
<dbReference type="RefSeq" id="WP_117323159.1">
    <property type="nucleotide sequence ID" value="NZ_QVTD01000009.1"/>
</dbReference>
<reference evidence="8 9" key="1">
    <citation type="submission" date="2018-08" db="EMBL/GenBank/DDBJ databases">
        <title>Bacillus chawlae sp. nov., Bacillus glennii sp. nov., and Bacillus saganii sp. nov. Isolated from the Vehicle Assembly Building at Kennedy Space Center where the Viking Spacecraft were Assembled.</title>
        <authorList>
            <person name="Seuylemezian A."/>
            <person name="Vaishampayan P."/>
        </authorList>
    </citation>
    <scope>NUCLEOTIDE SEQUENCE [LARGE SCALE GENOMIC DNA]</scope>
    <source>
        <strain evidence="8 9">V44-8</strain>
    </source>
</reference>
<keyword evidence="4" id="KW-0663">Pyridoxal phosphate</keyword>
<sequence length="479" mass="52318">MNHSRTPILDALLKHKSNKPFPYHVPGHKGGLVFTGQGRMEFKSILSLDVTELAGLDDLHAPEGPIQEAQMLLADLYQSRESYFLVNGTTVGNIAMIMAVCQEGDTVLVQRNCHKSILHGLMLANAKPVFLTPSFEEEWGVAGGADSSTVEHALSLYPEARAVILTYPNYYGMGKGISPIINLAHEKGIPVLVDEAHGAHFKLGSPFLNSSLDEGADIVVHSAHKTLPAMTMGSYLHVNSQLVDSEKVRFYLQMLQSSSPSYPIMASLDLARAYLASFSDDDKISLMEEIGHFREQLRGLPGLKVLQSGGLDPLKVTIRADHGVSGFELQKILENKGIFTELADTKNVLLVMPLLKAGMYFPFSETVEKIRKAMQDILPKATAENGKGIFGYGPSHPVSILELSYSEMKEKRKKPVPLKASSGLISAEMVTPYPPGVPLLMAGELITQKKVKHLEELYAKGSRFHGGSLLDSGKILAFE</sequence>
<evidence type="ECO:0000256" key="4">
    <source>
        <dbReference type="ARBA" id="ARBA00022898"/>
    </source>
</evidence>
<dbReference type="Gene3D" id="3.40.640.10">
    <property type="entry name" value="Type I PLP-dependent aspartate aminotransferase-like (Major domain)"/>
    <property type="match status" value="1"/>
</dbReference>
<dbReference type="GO" id="GO:0008483">
    <property type="term" value="F:transaminase activity"/>
    <property type="evidence" value="ECO:0007669"/>
    <property type="project" value="UniProtKB-KW"/>
</dbReference>
<gene>
    <name evidence="8" type="ORF">D0466_13850</name>
</gene>
<evidence type="ECO:0000259" key="7">
    <source>
        <dbReference type="Pfam" id="PF03711"/>
    </source>
</evidence>
<evidence type="ECO:0000313" key="9">
    <source>
        <dbReference type="Proteomes" id="UP000262939"/>
    </source>
</evidence>
<keyword evidence="9" id="KW-1185">Reference proteome</keyword>
<comment type="similarity">
    <text evidence="2">Belongs to the Orn/Lys/Arg decarboxylase class-I family.</text>
</comment>
<evidence type="ECO:0000259" key="6">
    <source>
        <dbReference type="Pfam" id="PF01276"/>
    </source>
</evidence>
<evidence type="ECO:0000256" key="2">
    <source>
        <dbReference type="ARBA" id="ARBA00010671"/>
    </source>
</evidence>
<keyword evidence="5" id="KW-0456">Lyase</keyword>
<dbReference type="InterPro" id="IPR036633">
    <property type="entry name" value="Prn/Lys/Arg_de-COase_C_sf"/>
</dbReference>
<dbReference type="InterPro" id="IPR015421">
    <property type="entry name" value="PyrdxlP-dep_Trfase_major"/>
</dbReference>
<evidence type="ECO:0000256" key="3">
    <source>
        <dbReference type="ARBA" id="ARBA00022793"/>
    </source>
</evidence>
<comment type="cofactor">
    <cofactor evidence="1">
        <name>pyridoxal 5'-phosphate</name>
        <dbReference type="ChEBI" id="CHEBI:597326"/>
    </cofactor>
</comment>
<dbReference type="EMBL" id="QVTD01000009">
    <property type="protein sequence ID" value="RFU62623.1"/>
    <property type="molecule type" value="Genomic_DNA"/>
</dbReference>
<comment type="caution">
    <text evidence="8">The sequence shown here is derived from an EMBL/GenBank/DDBJ whole genome shotgun (WGS) entry which is preliminary data.</text>
</comment>
<dbReference type="PANTHER" id="PTHR43277:SF3">
    <property type="entry name" value="DECARBOXYLASE, PUTATIVE-RELATED"/>
    <property type="match status" value="1"/>
</dbReference>
<dbReference type="OrthoDB" id="9815233at2"/>
<evidence type="ECO:0000256" key="1">
    <source>
        <dbReference type="ARBA" id="ARBA00001933"/>
    </source>
</evidence>
<dbReference type="GO" id="GO:0016831">
    <property type="term" value="F:carboxy-lyase activity"/>
    <property type="evidence" value="ECO:0007669"/>
    <property type="project" value="UniProtKB-KW"/>
</dbReference>
<keyword evidence="3" id="KW-0210">Decarboxylase</keyword>
<accession>A0A372LB78</accession>
<feature type="domain" description="Orn/Lys/Arg decarboxylases family 1 pyridoxal-P attachment site" evidence="6">
    <location>
        <begin position="6"/>
        <end position="298"/>
    </location>
</feature>
<dbReference type="SUPFAM" id="SSF53383">
    <property type="entry name" value="PLP-dependent transferases"/>
    <property type="match status" value="1"/>
</dbReference>
<dbReference type="InterPro" id="IPR052357">
    <property type="entry name" value="Orn_Lys_Arg_decarboxylase-I"/>
</dbReference>
<dbReference type="InterPro" id="IPR000310">
    <property type="entry name" value="Orn/Lys/Arg_deCO2ase_major_dom"/>
</dbReference>
<feature type="domain" description="Orn/Lys/Arg decarboxylase C-terminal" evidence="7">
    <location>
        <begin position="403"/>
        <end position="459"/>
    </location>
</feature>
<dbReference type="CDD" id="cd00615">
    <property type="entry name" value="Orn_deC_like"/>
    <property type="match status" value="1"/>
</dbReference>
<evidence type="ECO:0000313" key="8">
    <source>
        <dbReference type="EMBL" id="RFU62623.1"/>
    </source>
</evidence>
<keyword evidence="8" id="KW-0808">Transferase</keyword>
<dbReference type="Pfam" id="PF01276">
    <property type="entry name" value="OKR_DC_1"/>
    <property type="match status" value="1"/>
</dbReference>
<keyword evidence="8" id="KW-0032">Aminotransferase</keyword>
<organism evidence="8 9">
    <name type="scientific">Peribacillus glennii</name>
    <dbReference type="NCBI Taxonomy" id="2303991"/>
    <lineage>
        <taxon>Bacteria</taxon>
        <taxon>Bacillati</taxon>
        <taxon>Bacillota</taxon>
        <taxon>Bacilli</taxon>
        <taxon>Bacillales</taxon>
        <taxon>Bacillaceae</taxon>
        <taxon>Peribacillus</taxon>
    </lineage>
</organism>
<evidence type="ECO:0000256" key="5">
    <source>
        <dbReference type="ARBA" id="ARBA00023239"/>
    </source>
</evidence>
<proteinExistence type="inferred from homology"/>